<name>A0A6N4TJD5_9FIRM</name>
<dbReference type="PANTHER" id="PTHR30006:SF2">
    <property type="entry name" value="ABC TRANSPORTER SUBSTRATE-BINDING PROTEIN"/>
    <property type="match status" value="1"/>
</dbReference>
<proteinExistence type="predicted"/>
<dbReference type="CDD" id="cd13589">
    <property type="entry name" value="PBP2_polyamine_RpCGA009"/>
    <property type="match status" value="1"/>
</dbReference>
<dbReference type="Proteomes" id="UP000464754">
    <property type="component" value="Chromosome"/>
</dbReference>
<evidence type="ECO:0000313" key="4">
    <source>
        <dbReference type="Proteomes" id="UP000464754"/>
    </source>
</evidence>
<gene>
    <name evidence="3" type="ORF">Aargi30884_18160</name>
</gene>
<protein>
    <submittedName>
        <fullName evidence="3">Spermidine/putrescine ABC transporter substrate-binding protein</fullName>
    </submittedName>
</protein>
<evidence type="ECO:0000256" key="2">
    <source>
        <dbReference type="SAM" id="SignalP"/>
    </source>
</evidence>
<dbReference type="Pfam" id="PF13416">
    <property type="entry name" value="SBP_bac_8"/>
    <property type="match status" value="1"/>
</dbReference>
<accession>A0A6N4TJD5</accession>
<feature type="chain" id="PRO_5038561832" evidence="2">
    <location>
        <begin position="22"/>
        <end position="349"/>
    </location>
</feature>
<organism evidence="3 4">
    <name type="scientific">Amedibacterium intestinale</name>
    <dbReference type="NCBI Taxonomy" id="2583452"/>
    <lineage>
        <taxon>Bacteria</taxon>
        <taxon>Bacillati</taxon>
        <taxon>Bacillota</taxon>
        <taxon>Erysipelotrichia</taxon>
        <taxon>Erysipelotrichales</taxon>
        <taxon>Erysipelotrichaceae</taxon>
        <taxon>Amedibacterium</taxon>
    </lineage>
</organism>
<dbReference type="Gene3D" id="3.40.190.10">
    <property type="entry name" value="Periplasmic binding protein-like II"/>
    <property type="match status" value="2"/>
</dbReference>
<keyword evidence="4" id="KW-1185">Reference proteome</keyword>
<dbReference type="KEGG" id="aarg:Aargi30884_18160"/>
<keyword evidence="1 2" id="KW-0732">Signal</keyword>
<dbReference type="GO" id="GO:0030288">
    <property type="term" value="C:outer membrane-bounded periplasmic space"/>
    <property type="evidence" value="ECO:0007669"/>
    <property type="project" value="TreeGrafter"/>
</dbReference>
<dbReference type="PROSITE" id="PS51257">
    <property type="entry name" value="PROKAR_LIPOPROTEIN"/>
    <property type="match status" value="1"/>
</dbReference>
<dbReference type="SUPFAM" id="SSF53850">
    <property type="entry name" value="Periplasmic binding protein-like II"/>
    <property type="match status" value="1"/>
</dbReference>
<dbReference type="PANTHER" id="PTHR30006">
    <property type="entry name" value="THIAMINE-BINDING PERIPLASMIC PROTEIN-RELATED"/>
    <property type="match status" value="1"/>
</dbReference>
<dbReference type="InterPro" id="IPR006059">
    <property type="entry name" value="SBP"/>
</dbReference>
<reference evidence="4" key="1">
    <citation type="submission" date="2019-05" db="EMBL/GenBank/DDBJ databases">
        <title>Complete genome sequencing of Absiella argi strain JCM 30884.</title>
        <authorList>
            <person name="Sakamoto M."/>
            <person name="Murakami T."/>
            <person name="Mori H."/>
        </authorList>
    </citation>
    <scope>NUCLEOTIDE SEQUENCE [LARGE SCALE GENOMIC DNA]</scope>
    <source>
        <strain evidence="4">JCM 30884</strain>
    </source>
</reference>
<dbReference type="AlphaFoldDB" id="A0A6N4TJD5"/>
<sequence>MKKLCGLLLCGFLLVSVSACSSKSEKTEGCKLTVSTFQLSEDIVNDDVVKPFEEKYNCDVVTDLGNSADRFTKLENNPESGIDVIELNQSTAAKGYEEGLFDKLDTSKIENLKDLITPAKNMQSESGYGPAYVIQSVGIVYDKEAVGFEITSWDDLWKAELKGAIALPDITTTFGPAMVHIASDHAGVDIKKDNGEAAFKALEAIKPNVVKTYTKSSDLANMFAAGEIKAAVVGDFAVPNIQKAAQDVVYLVPKSGTYANFNTIDVVANSKNKDMAYKYINWRISQELQSVTSKSLNEGPTNAKVELSEDEAKKLTYGEIAENAKAIDYTFVNPLLANWTDQWNRILNR</sequence>
<evidence type="ECO:0000256" key="1">
    <source>
        <dbReference type="ARBA" id="ARBA00022729"/>
    </source>
</evidence>
<dbReference type="EMBL" id="AP019695">
    <property type="protein sequence ID" value="BBK22913.1"/>
    <property type="molecule type" value="Genomic_DNA"/>
</dbReference>
<dbReference type="GO" id="GO:0015888">
    <property type="term" value="P:thiamine transport"/>
    <property type="evidence" value="ECO:0007669"/>
    <property type="project" value="TreeGrafter"/>
</dbReference>
<evidence type="ECO:0000313" key="3">
    <source>
        <dbReference type="EMBL" id="BBK22913.1"/>
    </source>
</evidence>
<feature type="signal peptide" evidence="2">
    <location>
        <begin position="1"/>
        <end position="21"/>
    </location>
</feature>
<dbReference type="GO" id="GO:0030976">
    <property type="term" value="F:thiamine pyrophosphate binding"/>
    <property type="evidence" value="ECO:0007669"/>
    <property type="project" value="TreeGrafter"/>
</dbReference>
<dbReference type="GO" id="GO:0030975">
    <property type="term" value="F:thiamine binding"/>
    <property type="evidence" value="ECO:0007669"/>
    <property type="project" value="TreeGrafter"/>
</dbReference>
<dbReference type="RefSeq" id="WP_115716588.1">
    <property type="nucleotide sequence ID" value="NZ_AP019695.1"/>
</dbReference>